<keyword evidence="4" id="KW-1185">Reference proteome</keyword>
<dbReference type="EMBL" id="CAJJDN010000131">
    <property type="protein sequence ID" value="CAD8121326.1"/>
    <property type="molecule type" value="Genomic_DNA"/>
</dbReference>
<evidence type="ECO:0000256" key="1">
    <source>
        <dbReference type="ARBA" id="ARBA00022737"/>
    </source>
</evidence>
<comment type="caution">
    <text evidence="3">The sequence shown here is derived from an EMBL/GenBank/DDBJ whole genome shotgun (WGS) entry which is preliminary data.</text>
</comment>
<feature type="coiled-coil region" evidence="2">
    <location>
        <begin position="84"/>
        <end position="111"/>
    </location>
</feature>
<dbReference type="InterPro" id="IPR003409">
    <property type="entry name" value="MORN"/>
</dbReference>
<evidence type="ECO:0008006" key="5">
    <source>
        <dbReference type="Google" id="ProtNLM"/>
    </source>
</evidence>
<reference evidence="3" key="1">
    <citation type="submission" date="2021-01" db="EMBL/GenBank/DDBJ databases">
        <authorList>
            <consortium name="Genoscope - CEA"/>
            <person name="William W."/>
        </authorList>
    </citation>
    <scope>NUCLEOTIDE SEQUENCE</scope>
</reference>
<accession>A0A8S1QZX4</accession>
<dbReference type="Proteomes" id="UP000692954">
    <property type="component" value="Unassembled WGS sequence"/>
</dbReference>
<sequence length="465" mass="55507">MNQGNRNCEDLCITCKTDIFSYIVKTLKSKLVLFICEKCYKNSNNKDDYISLNEFKEYQMQLLKKAQPYLFEILTIISDNDYQYILTEEQIQQLMENKNKVEEIINILTDVEEGILEQINQLLYQINSYLQEKQLFEDILISLKFGLQMKHLDGVDKYQFQKQQMQFFEKFRDYHQIRTSHQMQNQSIKEIYQRIQAKDDFPLFLQIVGKNFQQVTHPNEEYYGFYDDNSMKTGIGFWSPKQQSQQYFGIFYQNVLLWGIKILNESPTQYTLYEGFFSSIKGEQGSNIQINCAGEMFSKDENEQFHHYQGNFLNEKRHGKGTYIWKANEQNEIARYSGFWQNNQYHGYGTLTLKEENIIIEGEFSFGQPVFQKCQIKGPNLPQQTLKDYVMKEQTKKSEENIIPKQQFNVNQFFQPTQNLQQFQKKFNEPFNSNGFPFNPNNQAQYSRDFQNNQNAFNQNNYFKK</sequence>
<proteinExistence type="predicted"/>
<keyword evidence="1" id="KW-0677">Repeat</keyword>
<evidence type="ECO:0000313" key="3">
    <source>
        <dbReference type="EMBL" id="CAD8121326.1"/>
    </source>
</evidence>
<keyword evidence="2" id="KW-0175">Coiled coil</keyword>
<evidence type="ECO:0000313" key="4">
    <source>
        <dbReference type="Proteomes" id="UP000692954"/>
    </source>
</evidence>
<protein>
    <recommendedName>
        <fullName evidence="5">MORN repeat protein</fullName>
    </recommendedName>
</protein>
<organism evidence="3 4">
    <name type="scientific">Paramecium sonneborni</name>
    <dbReference type="NCBI Taxonomy" id="65129"/>
    <lineage>
        <taxon>Eukaryota</taxon>
        <taxon>Sar</taxon>
        <taxon>Alveolata</taxon>
        <taxon>Ciliophora</taxon>
        <taxon>Intramacronucleata</taxon>
        <taxon>Oligohymenophorea</taxon>
        <taxon>Peniculida</taxon>
        <taxon>Parameciidae</taxon>
        <taxon>Paramecium</taxon>
    </lineage>
</organism>
<evidence type="ECO:0000256" key="2">
    <source>
        <dbReference type="SAM" id="Coils"/>
    </source>
</evidence>
<dbReference type="Pfam" id="PF02493">
    <property type="entry name" value="MORN"/>
    <property type="match status" value="2"/>
</dbReference>
<dbReference type="SMART" id="SM00698">
    <property type="entry name" value="MORN"/>
    <property type="match status" value="2"/>
</dbReference>
<dbReference type="AlphaFoldDB" id="A0A8S1QZX4"/>
<gene>
    <name evidence="3" type="ORF">PSON_ATCC_30995.1.T1310126</name>
</gene>
<dbReference type="OrthoDB" id="307109at2759"/>
<name>A0A8S1QZX4_9CILI</name>